<reference evidence="2 3" key="1">
    <citation type="submission" date="2024-06" db="EMBL/GenBank/DDBJ databases">
        <title>Genomic Encyclopedia of Type Strains, Phase IV (KMG-IV): sequencing the most valuable type-strain genomes for metagenomic binning, comparative biology and taxonomic classification.</title>
        <authorList>
            <person name="Goeker M."/>
        </authorList>
    </citation>
    <scope>NUCLEOTIDE SEQUENCE [LARGE SCALE GENOMIC DNA]</scope>
    <source>
        <strain evidence="2 3">DSM 26128</strain>
    </source>
</reference>
<evidence type="ECO:0000256" key="1">
    <source>
        <dbReference type="SAM" id="Phobius"/>
    </source>
</evidence>
<evidence type="ECO:0000313" key="2">
    <source>
        <dbReference type="EMBL" id="MET3575790.1"/>
    </source>
</evidence>
<proteinExistence type="predicted"/>
<feature type="transmembrane region" description="Helical" evidence="1">
    <location>
        <begin position="6"/>
        <end position="23"/>
    </location>
</feature>
<evidence type="ECO:0000313" key="3">
    <source>
        <dbReference type="Proteomes" id="UP001549099"/>
    </source>
</evidence>
<feature type="transmembrane region" description="Helical" evidence="1">
    <location>
        <begin position="52"/>
        <end position="72"/>
    </location>
</feature>
<dbReference type="RefSeq" id="WP_354197266.1">
    <property type="nucleotide sequence ID" value="NZ_JBEPLW010000012.1"/>
</dbReference>
<keyword evidence="1" id="KW-0812">Transmembrane</keyword>
<keyword evidence="3" id="KW-1185">Reference proteome</keyword>
<keyword evidence="1" id="KW-1133">Transmembrane helix</keyword>
<sequence length="74" mass="8534">MDIWLWPLIGVMLLIAAIGIAMSRKMEGMIPEDGRDEIPQEVREHPFKFNPILIVIGISVVFIGIVIFYYAFIW</sequence>
<organism evidence="2 3">
    <name type="scientific">Bhargavaea ullalensis</name>
    <dbReference type="NCBI Taxonomy" id="1265685"/>
    <lineage>
        <taxon>Bacteria</taxon>
        <taxon>Bacillati</taxon>
        <taxon>Bacillota</taxon>
        <taxon>Bacilli</taxon>
        <taxon>Bacillales</taxon>
        <taxon>Caryophanaceae</taxon>
        <taxon>Bhargavaea</taxon>
    </lineage>
</organism>
<accession>A0ABV2GBY0</accession>
<dbReference type="EMBL" id="JBEPLW010000012">
    <property type="protein sequence ID" value="MET3575790.1"/>
    <property type="molecule type" value="Genomic_DNA"/>
</dbReference>
<dbReference type="Proteomes" id="UP001549099">
    <property type="component" value="Unassembled WGS sequence"/>
</dbReference>
<protein>
    <submittedName>
        <fullName evidence="2">Nitrogen fixation-related uncharacterized protein</fullName>
    </submittedName>
</protein>
<keyword evidence="1" id="KW-0472">Membrane</keyword>
<name>A0ABV2GBY0_9BACL</name>
<gene>
    <name evidence="2" type="ORF">ABID49_001696</name>
</gene>
<comment type="caution">
    <text evidence="2">The sequence shown here is derived from an EMBL/GenBank/DDBJ whole genome shotgun (WGS) entry which is preliminary data.</text>
</comment>